<proteinExistence type="predicted"/>
<organism evidence="2 3">
    <name type="scientific">Rotaria sordida</name>
    <dbReference type="NCBI Taxonomy" id="392033"/>
    <lineage>
        <taxon>Eukaryota</taxon>
        <taxon>Metazoa</taxon>
        <taxon>Spiralia</taxon>
        <taxon>Gnathifera</taxon>
        <taxon>Rotifera</taxon>
        <taxon>Eurotatoria</taxon>
        <taxon>Bdelloidea</taxon>
        <taxon>Philodinida</taxon>
        <taxon>Philodinidae</taxon>
        <taxon>Rotaria</taxon>
    </lineage>
</organism>
<evidence type="ECO:0000313" key="2">
    <source>
        <dbReference type="EMBL" id="CAF3981080.1"/>
    </source>
</evidence>
<dbReference type="Pfam" id="PF10551">
    <property type="entry name" value="MULE"/>
    <property type="match status" value="1"/>
</dbReference>
<evidence type="ECO:0000313" key="3">
    <source>
        <dbReference type="Proteomes" id="UP000663823"/>
    </source>
</evidence>
<name>A0A819MIF8_9BILA</name>
<accession>A0A819MIF8</accession>
<dbReference type="InterPro" id="IPR018289">
    <property type="entry name" value="MULE_transposase_dom"/>
</dbReference>
<dbReference type="Proteomes" id="UP000663823">
    <property type="component" value="Unassembled WGS sequence"/>
</dbReference>
<feature type="domain" description="MULE transposase" evidence="1">
    <location>
        <begin position="431"/>
        <end position="529"/>
    </location>
</feature>
<protein>
    <recommendedName>
        <fullName evidence="1">MULE transposase domain-containing protein</fullName>
    </recommendedName>
</protein>
<reference evidence="2" key="1">
    <citation type="submission" date="2021-02" db="EMBL/GenBank/DDBJ databases">
        <authorList>
            <person name="Nowell W R."/>
        </authorList>
    </citation>
    <scope>NUCLEOTIDE SEQUENCE</scope>
</reference>
<dbReference type="EMBL" id="CAJOAX010006447">
    <property type="protein sequence ID" value="CAF3981080.1"/>
    <property type="molecule type" value="Genomic_DNA"/>
</dbReference>
<evidence type="ECO:0000259" key="1">
    <source>
        <dbReference type="Pfam" id="PF10551"/>
    </source>
</evidence>
<gene>
    <name evidence="2" type="ORF">OTI717_LOCUS27953</name>
</gene>
<comment type="caution">
    <text evidence="2">The sequence shown here is derived from an EMBL/GenBank/DDBJ whole genome shotgun (WGS) entry which is preliminary data.</text>
</comment>
<dbReference type="AlphaFoldDB" id="A0A819MIF8"/>
<sequence length="707" mass="82781">MNILYSLIGIGNKRLENVAQNKIFTNTLSFVSDDFDNICSLNDSMVDRFCIEILPKIQDNVRCLIIESMNMERILVASNYPNLTELKIFNFNKEIVSRYFTDDLLFQGTSKQHITYLTLINNDKQDKTQNSYTENVYVRIFNLFENLENLSIVRPSISECPPLSLRGLPSTTFCSSTLTKLYANVHYFQDCLFLLDGRLKQLTTFIVYIDCVNNNSLTVSNSGDIPYLKCFSVTYDYTTYQYETEIVPLLRRMYNLKELRFYISIDDRPKYIDGTQLYNDILIHMPRLHTYERCNASVTLLNDKIKFIRGTHRHGERVPPFHILQVVHEFRQKAVSDIRTPLPRIYDQRRQYGTAAEIPMFQQLRSTGYRKRLEILPPSPKKTNIRTFIIPEVFRLNLSNEPFFIHDSANPDRIIVFASKKSLNYLGTCSVIYSDGTFKTAPRYFKQAYTIHAWSADTGMKSICYSATTKKDVRTYLTLFQSLKDAAAVLGINLAPSSHMIDFESAAAIASKKVFNNVNISFCHFHFAKSIWRNLKNKKACKTDMKNYIADIIALPMVPVHLVRQRFDSISRELRMKNLFFNSFISYVRRTYINSKKFPIHSWNHFNFLGTRPRTNNHVEGSHRQLKNRILSKPNIWLWIMSIQDLDESTIIAIEQEEHQNRQTRPRQRQNIERDEDLLDLKRKFQTHIIDIEELAKEIVNRLYAYS</sequence>